<keyword evidence="4" id="KW-1185">Reference proteome</keyword>
<feature type="chain" id="PRO_5036356174" evidence="1">
    <location>
        <begin position="24"/>
        <end position="183"/>
    </location>
</feature>
<evidence type="ECO:0000256" key="1">
    <source>
        <dbReference type="SAM" id="SignalP"/>
    </source>
</evidence>
<comment type="caution">
    <text evidence="3">The sequence shown here is derived from an EMBL/GenBank/DDBJ whole genome shotgun (WGS) entry which is preliminary data.</text>
</comment>
<dbReference type="AlphaFoldDB" id="A0A498MCH7"/>
<evidence type="ECO:0000313" key="4">
    <source>
        <dbReference type="Proteomes" id="UP000290572"/>
    </source>
</evidence>
<reference evidence="3 4" key="1">
    <citation type="submission" date="2018-03" db="EMBL/GenBank/DDBJ databases">
        <title>Draft genome sequence of Rohu Carp (Labeo rohita).</title>
        <authorList>
            <person name="Das P."/>
            <person name="Kushwaha B."/>
            <person name="Joshi C.G."/>
            <person name="Kumar D."/>
            <person name="Nagpure N.S."/>
            <person name="Sahoo L."/>
            <person name="Das S.P."/>
            <person name="Bit A."/>
            <person name="Patnaik S."/>
            <person name="Meher P.K."/>
            <person name="Jayasankar P."/>
            <person name="Koringa P.G."/>
            <person name="Patel N.V."/>
            <person name="Hinsu A.T."/>
            <person name="Kumar R."/>
            <person name="Pandey M."/>
            <person name="Agarwal S."/>
            <person name="Srivastava S."/>
            <person name="Singh M."/>
            <person name="Iquebal M.A."/>
            <person name="Jaiswal S."/>
            <person name="Angadi U.B."/>
            <person name="Kumar N."/>
            <person name="Raza M."/>
            <person name="Shah T.M."/>
            <person name="Rai A."/>
            <person name="Jena J.K."/>
        </authorList>
    </citation>
    <scope>NUCLEOTIDE SEQUENCE [LARGE SCALE GENOMIC DNA]</scope>
    <source>
        <strain evidence="3">DASCIFA01</strain>
        <tissue evidence="3">Testis</tissue>
    </source>
</reference>
<proteinExistence type="predicted"/>
<protein>
    <submittedName>
        <fullName evidence="3">Gonadal somatic cell derived factor isoform X1</fullName>
    </submittedName>
</protein>
<gene>
    <name evidence="3" type="ORF">ROHU_025988</name>
    <name evidence="2" type="ORF">ROHU_032106</name>
</gene>
<sequence length="183" mass="20790">MACVGSSWLRWGTLLSVMFCLFAQENSWECLDKDTSVTEMSKDVEMPSECVLACTALSYRQVADRQQKLTVRFKDSQPDDLGDFCWFIHRRCSTWDDVFVVLSVNESVPDGESIRLQTNSPTHLNPVQAHDSPSVIPDACGLRFDVTPHLRHLPQHTLCVRLKGIMGNHLECPPFLVIIRKNQ</sequence>
<evidence type="ECO:0000313" key="2">
    <source>
        <dbReference type="EMBL" id="RXN07906.1"/>
    </source>
</evidence>
<feature type="signal peptide" evidence="1">
    <location>
        <begin position="1"/>
        <end position="23"/>
    </location>
</feature>
<dbReference type="EMBL" id="QBIY01012698">
    <property type="protein sequence ID" value="RXN18848.1"/>
    <property type="molecule type" value="Genomic_DNA"/>
</dbReference>
<keyword evidence="1" id="KW-0732">Signal</keyword>
<organism evidence="3 4">
    <name type="scientific">Labeo rohita</name>
    <name type="common">Indian major carp</name>
    <name type="synonym">Cyprinus rohita</name>
    <dbReference type="NCBI Taxonomy" id="84645"/>
    <lineage>
        <taxon>Eukaryota</taxon>
        <taxon>Metazoa</taxon>
        <taxon>Chordata</taxon>
        <taxon>Craniata</taxon>
        <taxon>Vertebrata</taxon>
        <taxon>Euteleostomi</taxon>
        <taxon>Actinopterygii</taxon>
        <taxon>Neopterygii</taxon>
        <taxon>Teleostei</taxon>
        <taxon>Ostariophysi</taxon>
        <taxon>Cypriniformes</taxon>
        <taxon>Cyprinidae</taxon>
        <taxon>Labeoninae</taxon>
        <taxon>Labeonini</taxon>
        <taxon>Labeo</taxon>
    </lineage>
</organism>
<evidence type="ECO:0000313" key="3">
    <source>
        <dbReference type="EMBL" id="RXN18848.1"/>
    </source>
</evidence>
<name>A0A498MCH7_LABRO</name>
<accession>A0A498MCH7</accession>
<dbReference type="Proteomes" id="UP000290572">
    <property type="component" value="Unassembled WGS sequence"/>
</dbReference>
<dbReference type="EMBL" id="QBIY01013335">
    <property type="protein sequence ID" value="RXN07906.1"/>
    <property type="molecule type" value="Genomic_DNA"/>
</dbReference>